<gene>
    <name evidence="2" type="ORF">ACFW88_14330</name>
</gene>
<protein>
    <submittedName>
        <fullName evidence="2">Aspartate/glutamate racemase family protein</fullName>
    </submittedName>
</protein>
<evidence type="ECO:0000256" key="1">
    <source>
        <dbReference type="SAM" id="MobiDB-lite"/>
    </source>
</evidence>
<accession>A0ABW6H501</accession>
<evidence type="ECO:0000313" key="3">
    <source>
        <dbReference type="Proteomes" id="UP001599756"/>
    </source>
</evidence>
<proteinExistence type="predicted"/>
<dbReference type="Proteomes" id="UP001599756">
    <property type="component" value="Unassembled WGS sequence"/>
</dbReference>
<dbReference type="InterPro" id="IPR015942">
    <property type="entry name" value="Asp/Glu/hydantoin_racemase"/>
</dbReference>
<comment type="caution">
    <text evidence="2">The sequence shown here is derived from an EMBL/GenBank/DDBJ whole genome shotgun (WGS) entry which is preliminary data.</text>
</comment>
<feature type="region of interest" description="Disordered" evidence="1">
    <location>
        <begin position="217"/>
        <end position="247"/>
    </location>
</feature>
<keyword evidence="3" id="KW-1185">Reference proteome</keyword>
<evidence type="ECO:0000313" key="2">
    <source>
        <dbReference type="EMBL" id="MFE1751699.1"/>
    </source>
</evidence>
<organism evidence="2 3">
    <name type="scientific">Streptomyces anandii</name>
    <dbReference type="NCBI Taxonomy" id="285454"/>
    <lineage>
        <taxon>Bacteria</taxon>
        <taxon>Bacillati</taxon>
        <taxon>Actinomycetota</taxon>
        <taxon>Actinomycetes</taxon>
        <taxon>Kitasatosporales</taxon>
        <taxon>Streptomycetaceae</taxon>
        <taxon>Streptomyces</taxon>
    </lineage>
</organism>
<dbReference type="RefSeq" id="WP_381806814.1">
    <property type="nucleotide sequence ID" value="NZ_JBHYTS010000018.1"/>
</dbReference>
<dbReference type="Pfam" id="PF01177">
    <property type="entry name" value="Asp_Glu_race"/>
    <property type="match status" value="1"/>
</dbReference>
<sequence length="247" mass="25643">MPTLALLHTSPLHVPVFDALRDEDHPGLRLRHLVDEELLSRAREEGPEAVRDEARAVLDRAVAEGARAVLCTCSTLGAVAETEGARAGRTVPVLRLDRPMAAEAVALGPRVLVVAALESTLAPTVALVDEEARRAGRPVTVRTLLADGAWPRFESGDTAGYVREVAAAVDTAAGHADVVVLAQASMAPAQRLTTATVPVLSSPRPGLAAAVRALDTGGAAPARPSRPRRGAGRASCVHPGPRRGAHG</sequence>
<name>A0ABW6H501_9ACTN</name>
<reference evidence="2 3" key="1">
    <citation type="submission" date="2024-09" db="EMBL/GenBank/DDBJ databases">
        <title>The Natural Products Discovery Center: Release of the First 8490 Sequenced Strains for Exploring Actinobacteria Biosynthetic Diversity.</title>
        <authorList>
            <person name="Kalkreuter E."/>
            <person name="Kautsar S.A."/>
            <person name="Yang D."/>
            <person name="Bader C.D."/>
            <person name="Teijaro C.N."/>
            <person name="Fluegel L."/>
            <person name="Davis C.M."/>
            <person name="Simpson J.R."/>
            <person name="Lauterbach L."/>
            <person name="Steele A.D."/>
            <person name="Gui C."/>
            <person name="Meng S."/>
            <person name="Li G."/>
            <person name="Viehrig K."/>
            <person name="Ye F."/>
            <person name="Su P."/>
            <person name="Kiefer A.F."/>
            <person name="Nichols A."/>
            <person name="Cepeda A.J."/>
            <person name="Yan W."/>
            <person name="Fan B."/>
            <person name="Jiang Y."/>
            <person name="Adhikari A."/>
            <person name="Zheng C.-J."/>
            <person name="Schuster L."/>
            <person name="Cowan T.M."/>
            <person name="Smanski M.J."/>
            <person name="Chevrette M.G."/>
            <person name="De Carvalho L.P.S."/>
            <person name="Shen B."/>
        </authorList>
    </citation>
    <scope>NUCLEOTIDE SEQUENCE [LARGE SCALE GENOMIC DNA]</scope>
    <source>
        <strain evidence="2 3">NPDC059500</strain>
    </source>
</reference>
<dbReference type="EMBL" id="JBHYTS010000018">
    <property type="protein sequence ID" value="MFE1751699.1"/>
    <property type="molecule type" value="Genomic_DNA"/>
</dbReference>